<keyword evidence="3" id="KW-0732">Signal</keyword>
<dbReference type="PROSITE" id="PS51257">
    <property type="entry name" value="PROKAR_LIPOPROTEIN"/>
    <property type="match status" value="1"/>
</dbReference>
<evidence type="ECO:0000256" key="2">
    <source>
        <dbReference type="SAM" id="MobiDB-lite"/>
    </source>
</evidence>
<feature type="coiled-coil region" evidence="1">
    <location>
        <begin position="187"/>
        <end position="214"/>
    </location>
</feature>
<feature type="region of interest" description="Disordered" evidence="2">
    <location>
        <begin position="25"/>
        <end position="45"/>
    </location>
</feature>
<dbReference type="AlphaFoldDB" id="A0AAN3R065"/>
<feature type="signal peptide" evidence="3">
    <location>
        <begin position="1"/>
        <end position="17"/>
    </location>
</feature>
<sequence>MKRIFIGILLISSLAFIGCNQGENIDNKSNESTPVEQQSNEENEKTLNLEEIKTPDDVNNAYKANLDKITNGEELITLNMKEITKDVVLDYANKASEIANQAESSSDKIDTVEKLVSLHDLKNNTSQDVMEEVLGYIIGEYESNQFNDESKLYQNLYITRYLDKRLDNHKNLSKADSMVSDMNQIIKDRIRDDNSRIEANIEQVNKNINSVKHQIE</sequence>
<evidence type="ECO:0008006" key="6">
    <source>
        <dbReference type="Google" id="ProtNLM"/>
    </source>
</evidence>
<evidence type="ECO:0000256" key="1">
    <source>
        <dbReference type="SAM" id="Coils"/>
    </source>
</evidence>
<dbReference type="EMBL" id="JARVUX010000001">
    <property type="protein sequence ID" value="MDH2334582.1"/>
    <property type="molecule type" value="Genomic_DNA"/>
</dbReference>
<reference evidence="4" key="1">
    <citation type="submission" date="2023-04" db="EMBL/GenBank/DDBJ databases">
        <title>Epidemiological investigation of Clostridium perfringens isolated from cattle.</title>
        <authorList>
            <person name="Tian R."/>
        </authorList>
    </citation>
    <scope>NUCLEOTIDE SEQUENCE</scope>
    <source>
        <strain evidence="4">ZWCP172</strain>
    </source>
</reference>
<name>A0AAN3R065_CLOPF</name>
<dbReference type="Proteomes" id="UP001222958">
    <property type="component" value="Unassembled WGS sequence"/>
</dbReference>
<gene>
    <name evidence="4" type="ORF">QDQ28_00110</name>
</gene>
<keyword evidence="1" id="KW-0175">Coiled coil</keyword>
<proteinExistence type="predicted"/>
<evidence type="ECO:0000313" key="5">
    <source>
        <dbReference type="Proteomes" id="UP001222958"/>
    </source>
</evidence>
<protein>
    <recommendedName>
        <fullName evidence="6">Lipoprotein</fullName>
    </recommendedName>
</protein>
<dbReference type="RefSeq" id="WP_279856528.1">
    <property type="nucleotide sequence ID" value="NZ_JARVUX010000001.1"/>
</dbReference>
<evidence type="ECO:0000256" key="3">
    <source>
        <dbReference type="SAM" id="SignalP"/>
    </source>
</evidence>
<feature type="chain" id="PRO_5042989456" description="Lipoprotein" evidence="3">
    <location>
        <begin position="18"/>
        <end position="216"/>
    </location>
</feature>
<comment type="caution">
    <text evidence="4">The sequence shown here is derived from an EMBL/GenBank/DDBJ whole genome shotgun (WGS) entry which is preliminary data.</text>
</comment>
<evidence type="ECO:0000313" key="4">
    <source>
        <dbReference type="EMBL" id="MDH2334582.1"/>
    </source>
</evidence>
<accession>A0AAN3R065</accession>
<organism evidence="4 5">
    <name type="scientific">Clostridium perfringens</name>
    <dbReference type="NCBI Taxonomy" id="1502"/>
    <lineage>
        <taxon>Bacteria</taxon>
        <taxon>Bacillati</taxon>
        <taxon>Bacillota</taxon>
        <taxon>Clostridia</taxon>
        <taxon>Eubacteriales</taxon>
        <taxon>Clostridiaceae</taxon>
        <taxon>Clostridium</taxon>
    </lineage>
</organism>